<dbReference type="InterPro" id="IPR036565">
    <property type="entry name" value="Mur-like_cat_sf"/>
</dbReference>
<dbReference type="InterPro" id="IPR036615">
    <property type="entry name" value="Mur_ligase_C_dom_sf"/>
</dbReference>
<feature type="binding site" evidence="7">
    <location>
        <position position="183"/>
    </location>
    <ligand>
        <name>UDP-N-acetyl-alpha-D-muramoyl-L-alanyl-D-glutamate</name>
        <dbReference type="ChEBI" id="CHEBI:83900"/>
    </ligand>
</feature>
<keyword evidence="6 7" id="KW-0961">Cell wall biogenesis/degradation</keyword>
<sequence>MIHDLSLALANIGVSYPAIPVNDLRLDSRDVCPGDCFIALRGHQQDGGQYVGAALKRGAVVVLADTHCTLDVEDERVLRISALADKVALLAATFYGEPSRALKLIGVTGTNGKSTTTAMIAHLASACGLPGAVIGTLGYGAPDALTPLHNTTPSHVDLQRILNELRHSYQLAAMEVSSHGLVQGRVAQCQFDVAVFTNLSRDHLDYHGTMENYAEAKLQLFSNCQPNYGVLNIDDPWAQAWLKAGKIAHPIGFGRKPADGLLHEALQHFVYFSEAKFDSQGIHFRVHTSWGDAEVSTPLFGEFNLYNLSAAFAVLLVQGVPLAQLVEGAVQLQPVTGRMQAIEVAGQPTCVVDYAHTPDALALALQALQQHVPGKVTCVFGCGGERDKGKRALMAQAAEQYADTVVITSDNPRGEDPLTIIEDIKAGLSKPEYALCQPDRASAIRDAIRGADQHSVILIAGKGHEDYQIIGNQRLAFSDISWAQKILTGESA</sequence>
<dbReference type="InterPro" id="IPR000713">
    <property type="entry name" value="Mur_ligase_N"/>
</dbReference>
<dbReference type="SUPFAM" id="SSF63418">
    <property type="entry name" value="MurE/MurF N-terminal domain"/>
    <property type="match status" value="1"/>
</dbReference>
<comment type="pathway">
    <text evidence="7 8">Cell wall biogenesis; peptidoglycan biosynthesis.</text>
</comment>
<dbReference type="HAMAP" id="MF_00208">
    <property type="entry name" value="MurE"/>
    <property type="match status" value="1"/>
</dbReference>
<keyword evidence="7" id="KW-0963">Cytoplasm</keyword>
<dbReference type="InterPro" id="IPR013221">
    <property type="entry name" value="Mur_ligase_cen"/>
</dbReference>
<evidence type="ECO:0000256" key="7">
    <source>
        <dbReference type="HAMAP-Rule" id="MF_00208"/>
    </source>
</evidence>
<feature type="domain" description="Mur ligase central" evidence="11">
    <location>
        <begin position="107"/>
        <end position="314"/>
    </location>
</feature>
<keyword evidence="7" id="KW-0460">Magnesium</keyword>
<dbReference type="GO" id="GO:0000287">
    <property type="term" value="F:magnesium ion binding"/>
    <property type="evidence" value="ECO:0007669"/>
    <property type="project" value="UniProtKB-UniRule"/>
</dbReference>
<reference evidence="13" key="2">
    <citation type="submission" date="2019-06" db="EMBL/GenBank/DDBJ databases">
        <title>Co-occurence of chitin degradation, pigmentation and bioactivity in marine Pseudoalteromonas.</title>
        <authorList>
            <person name="Sonnenschein E.C."/>
            <person name="Bech P.K."/>
        </authorList>
    </citation>
    <scope>NUCLEOTIDE SEQUENCE [LARGE SCALE GENOMIC DNA]</scope>
    <source>
        <strain evidence="13">S2676</strain>
    </source>
</reference>
<dbReference type="PANTHER" id="PTHR23135">
    <property type="entry name" value="MUR LIGASE FAMILY MEMBER"/>
    <property type="match status" value="1"/>
</dbReference>
<evidence type="ECO:0000259" key="10">
    <source>
        <dbReference type="Pfam" id="PF02875"/>
    </source>
</evidence>
<feature type="domain" description="Mur ligase C-terminal" evidence="10">
    <location>
        <begin position="337"/>
        <end position="463"/>
    </location>
</feature>
<feature type="binding site" evidence="7">
    <location>
        <begin position="151"/>
        <end position="152"/>
    </location>
    <ligand>
        <name>UDP-N-acetyl-alpha-D-muramoyl-L-alanyl-D-glutamate</name>
        <dbReference type="ChEBI" id="CHEBI:83900"/>
    </ligand>
</feature>
<dbReference type="GO" id="GO:0005737">
    <property type="term" value="C:cytoplasm"/>
    <property type="evidence" value="ECO:0007669"/>
    <property type="project" value="UniProtKB-SubCell"/>
</dbReference>
<dbReference type="Pfam" id="PF02875">
    <property type="entry name" value="Mur_ligase_C"/>
    <property type="match status" value="1"/>
</dbReference>
<feature type="binding site" evidence="7">
    <location>
        <position position="150"/>
    </location>
    <ligand>
        <name>UDP-N-acetyl-alpha-D-muramoyl-L-alanyl-D-glutamate</name>
        <dbReference type="ChEBI" id="CHEBI:83900"/>
    </ligand>
</feature>
<feature type="binding site" evidence="7">
    <location>
        <position position="386"/>
    </location>
    <ligand>
        <name>meso-2,6-diaminopimelate</name>
        <dbReference type="ChEBI" id="CHEBI:57791"/>
    </ligand>
</feature>
<organism evidence="12 13">
    <name type="scientific">Pseudoalteromonas rubra</name>
    <dbReference type="NCBI Taxonomy" id="43658"/>
    <lineage>
        <taxon>Bacteria</taxon>
        <taxon>Pseudomonadati</taxon>
        <taxon>Pseudomonadota</taxon>
        <taxon>Gammaproteobacteria</taxon>
        <taxon>Alteromonadales</taxon>
        <taxon>Pseudoalteromonadaceae</taxon>
        <taxon>Pseudoalteromonas</taxon>
    </lineage>
</organism>
<reference evidence="12 13" key="1">
    <citation type="submission" date="2018-01" db="EMBL/GenBank/DDBJ databases">
        <authorList>
            <person name="Paulsen S."/>
            <person name="Gram L.K."/>
        </authorList>
    </citation>
    <scope>NUCLEOTIDE SEQUENCE [LARGE SCALE GENOMIC DNA]</scope>
    <source>
        <strain evidence="12 13">S2676</strain>
    </source>
</reference>
<dbReference type="EC" id="6.3.2.13" evidence="7"/>
<keyword evidence="4 7" id="KW-0573">Peptidoglycan synthesis</keyword>
<feature type="modified residue" description="N6-carboxylysine" evidence="7">
    <location>
        <position position="217"/>
    </location>
</feature>
<keyword evidence="3 7" id="KW-0133">Cell shape</keyword>
<dbReference type="Gene3D" id="3.40.1390.10">
    <property type="entry name" value="MurE/MurF, N-terminal domain"/>
    <property type="match status" value="1"/>
</dbReference>
<keyword evidence="7" id="KW-0547">Nucleotide-binding</keyword>
<evidence type="ECO:0000256" key="5">
    <source>
        <dbReference type="ARBA" id="ARBA00023306"/>
    </source>
</evidence>
<dbReference type="InterPro" id="IPR035911">
    <property type="entry name" value="MurE/MurF_N"/>
</dbReference>
<feature type="binding site" evidence="7">
    <location>
        <begin position="410"/>
        <end position="413"/>
    </location>
    <ligand>
        <name>meso-2,6-diaminopimelate</name>
        <dbReference type="ChEBI" id="CHEBI:57791"/>
    </ligand>
</feature>
<comment type="caution">
    <text evidence="7">Lacks conserved residue(s) required for the propagation of feature annotation.</text>
</comment>
<dbReference type="PANTHER" id="PTHR23135:SF4">
    <property type="entry name" value="UDP-N-ACETYLMURAMOYL-L-ALANYL-D-GLUTAMATE--2,6-DIAMINOPIMELATE LIGASE MURE HOMOLOG, CHLOROPLASTIC"/>
    <property type="match status" value="1"/>
</dbReference>
<feature type="binding site" evidence="7">
    <location>
        <position position="185"/>
    </location>
    <ligand>
        <name>UDP-N-acetyl-alpha-D-muramoyl-L-alanyl-D-glutamate</name>
        <dbReference type="ChEBI" id="CHEBI:83900"/>
    </ligand>
</feature>
<dbReference type="GO" id="GO:0005524">
    <property type="term" value="F:ATP binding"/>
    <property type="evidence" value="ECO:0007669"/>
    <property type="project" value="UniProtKB-UniRule"/>
</dbReference>
<dbReference type="EMBL" id="PNCI01000008">
    <property type="protein sequence ID" value="TMP31491.1"/>
    <property type="molecule type" value="Genomic_DNA"/>
</dbReference>
<dbReference type="InterPro" id="IPR004101">
    <property type="entry name" value="Mur_ligase_C"/>
</dbReference>
<evidence type="ECO:0000256" key="4">
    <source>
        <dbReference type="ARBA" id="ARBA00022984"/>
    </source>
</evidence>
<proteinExistence type="inferred from homology"/>
<comment type="PTM">
    <text evidence="7">Carboxylation is probably crucial for Mg(2+) binding and, consequently, for the gamma-phosphate positioning of ATP.</text>
</comment>
<dbReference type="GO" id="GO:0008360">
    <property type="term" value="P:regulation of cell shape"/>
    <property type="evidence" value="ECO:0007669"/>
    <property type="project" value="UniProtKB-KW"/>
</dbReference>
<dbReference type="GO" id="GO:0008765">
    <property type="term" value="F:UDP-N-acetylmuramoylalanyl-D-glutamate-2,6-diaminopimelate ligase activity"/>
    <property type="evidence" value="ECO:0007669"/>
    <property type="project" value="UniProtKB-UniRule"/>
</dbReference>
<dbReference type="InterPro" id="IPR005761">
    <property type="entry name" value="UDP-N-AcMur-Glu-dNH2Pim_ligase"/>
</dbReference>
<evidence type="ECO:0000256" key="8">
    <source>
        <dbReference type="RuleBase" id="RU004135"/>
    </source>
</evidence>
<comment type="catalytic activity">
    <reaction evidence="7">
        <text>UDP-N-acetyl-alpha-D-muramoyl-L-alanyl-D-glutamate + meso-2,6-diaminopimelate + ATP = UDP-N-acetyl-alpha-D-muramoyl-L-alanyl-gamma-D-glutamyl-meso-2,6-diaminopimelate + ADP + phosphate + H(+)</text>
        <dbReference type="Rhea" id="RHEA:23676"/>
        <dbReference type="ChEBI" id="CHEBI:15378"/>
        <dbReference type="ChEBI" id="CHEBI:30616"/>
        <dbReference type="ChEBI" id="CHEBI:43474"/>
        <dbReference type="ChEBI" id="CHEBI:57791"/>
        <dbReference type="ChEBI" id="CHEBI:83900"/>
        <dbReference type="ChEBI" id="CHEBI:83905"/>
        <dbReference type="ChEBI" id="CHEBI:456216"/>
        <dbReference type="EC" id="6.3.2.13"/>
    </reaction>
</comment>
<keyword evidence="7" id="KW-0067">ATP-binding</keyword>
<dbReference type="Gene3D" id="3.90.190.20">
    <property type="entry name" value="Mur ligase, C-terminal domain"/>
    <property type="match status" value="1"/>
</dbReference>
<feature type="short sequence motif" description="Meso-diaminopimelate recognition motif" evidence="7">
    <location>
        <begin position="410"/>
        <end position="413"/>
    </location>
</feature>
<evidence type="ECO:0000256" key="6">
    <source>
        <dbReference type="ARBA" id="ARBA00023316"/>
    </source>
</evidence>
<dbReference type="GO" id="GO:0051301">
    <property type="term" value="P:cell division"/>
    <property type="evidence" value="ECO:0007669"/>
    <property type="project" value="UniProtKB-KW"/>
</dbReference>
<dbReference type="SUPFAM" id="SSF53244">
    <property type="entry name" value="MurD-like peptide ligases, peptide-binding domain"/>
    <property type="match status" value="1"/>
</dbReference>
<feature type="binding site" evidence="7">
    <location>
        <position position="465"/>
    </location>
    <ligand>
        <name>meso-2,6-diaminopimelate</name>
        <dbReference type="ChEBI" id="CHEBI:57791"/>
    </ligand>
</feature>
<evidence type="ECO:0000259" key="11">
    <source>
        <dbReference type="Pfam" id="PF08245"/>
    </source>
</evidence>
<dbReference type="GO" id="GO:0071555">
    <property type="term" value="P:cell wall organization"/>
    <property type="evidence" value="ECO:0007669"/>
    <property type="project" value="UniProtKB-KW"/>
</dbReference>
<dbReference type="OrthoDB" id="9800958at2"/>
<evidence type="ECO:0000259" key="9">
    <source>
        <dbReference type="Pfam" id="PF01225"/>
    </source>
</evidence>
<dbReference type="Proteomes" id="UP000310249">
    <property type="component" value="Unassembled WGS sequence"/>
</dbReference>
<dbReference type="Pfam" id="PF01225">
    <property type="entry name" value="Mur_ligase"/>
    <property type="match status" value="1"/>
</dbReference>
<comment type="similarity">
    <text evidence="1 7">Belongs to the MurCDEF family. MurE subfamily.</text>
</comment>
<feature type="domain" description="Mur ligase N-terminal catalytic" evidence="9">
    <location>
        <begin position="24"/>
        <end position="68"/>
    </location>
</feature>
<comment type="subcellular location">
    <subcellularLocation>
        <location evidence="7 8">Cytoplasm</location>
    </subcellularLocation>
</comment>
<keyword evidence="7 12" id="KW-0436">Ligase</keyword>
<gene>
    <name evidence="7" type="primary">murE</name>
    <name evidence="12" type="ORF">CWB99_04365</name>
</gene>
<feature type="binding site" evidence="7">
    <location>
        <position position="26"/>
    </location>
    <ligand>
        <name>UDP-N-acetyl-alpha-D-muramoyl-L-alanyl-D-glutamate</name>
        <dbReference type="ChEBI" id="CHEBI:83900"/>
    </ligand>
</feature>
<feature type="binding site" evidence="7">
    <location>
        <position position="177"/>
    </location>
    <ligand>
        <name>UDP-N-acetyl-alpha-D-muramoyl-L-alanyl-D-glutamate</name>
        <dbReference type="ChEBI" id="CHEBI:83900"/>
    </ligand>
</feature>
<dbReference type="AlphaFoldDB" id="A0A5S3WTH2"/>
<keyword evidence="5 7" id="KW-0131">Cell cycle</keyword>
<dbReference type="NCBIfam" id="NF001126">
    <property type="entry name" value="PRK00139.1-4"/>
    <property type="match status" value="1"/>
</dbReference>
<evidence type="ECO:0000256" key="1">
    <source>
        <dbReference type="ARBA" id="ARBA00005898"/>
    </source>
</evidence>
<evidence type="ECO:0000313" key="12">
    <source>
        <dbReference type="EMBL" id="TMP31491.1"/>
    </source>
</evidence>
<feature type="binding site" evidence="7">
    <location>
        <position position="461"/>
    </location>
    <ligand>
        <name>meso-2,6-diaminopimelate</name>
        <dbReference type="ChEBI" id="CHEBI:57791"/>
    </ligand>
</feature>
<evidence type="ECO:0000313" key="13">
    <source>
        <dbReference type="Proteomes" id="UP000310249"/>
    </source>
</evidence>
<comment type="cofactor">
    <cofactor evidence="7">
        <name>Mg(2+)</name>
        <dbReference type="ChEBI" id="CHEBI:18420"/>
    </cofactor>
</comment>
<dbReference type="UniPathway" id="UPA00219"/>
<comment type="caution">
    <text evidence="12">The sequence shown here is derived from an EMBL/GenBank/DDBJ whole genome shotgun (WGS) entry which is preliminary data.</text>
</comment>
<dbReference type="NCBIfam" id="TIGR01085">
    <property type="entry name" value="murE"/>
    <property type="match status" value="1"/>
</dbReference>
<evidence type="ECO:0000256" key="3">
    <source>
        <dbReference type="ARBA" id="ARBA00022960"/>
    </source>
</evidence>
<feature type="binding site" evidence="7">
    <location>
        <position position="28"/>
    </location>
    <ligand>
        <name>UDP-N-acetyl-alpha-D-muramoyl-L-alanyl-D-glutamate</name>
        <dbReference type="ChEBI" id="CHEBI:83900"/>
    </ligand>
</feature>
<comment type="function">
    <text evidence="7">Catalyzes the addition of meso-diaminopimelic acid to the nucleotide precursor UDP-N-acetylmuramoyl-L-alanyl-D-glutamate (UMAG) in the biosynthesis of bacterial cell-wall peptidoglycan.</text>
</comment>
<protein>
    <recommendedName>
        <fullName evidence="7">UDP-N-acetylmuramoyl-L-alanyl-D-glutamate--2,6-diaminopimelate ligase</fullName>
        <ecNumber evidence="7">6.3.2.13</ecNumber>
    </recommendedName>
    <alternativeName>
        <fullName evidence="7">Meso-A2pm-adding enzyme</fullName>
    </alternativeName>
    <alternativeName>
        <fullName evidence="7">Meso-diaminopimelate-adding enzyme</fullName>
    </alternativeName>
    <alternativeName>
        <fullName evidence="7">UDP-MurNAc-L-Ala-D-Glu:meso-diaminopimelate ligase</fullName>
    </alternativeName>
    <alternativeName>
        <fullName evidence="7">UDP-MurNAc-tripeptide synthetase</fullName>
    </alternativeName>
    <alternativeName>
        <fullName evidence="7">UDP-N-acetylmuramyl-tripeptide synthetase</fullName>
    </alternativeName>
</protein>
<keyword evidence="2 7" id="KW-0132">Cell division</keyword>
<name>A0A5S3WTH2_9GAMM</name>
<evidence type="ECO:0000256" key="2">
    <source>
        <dbReference type="ARBA" id="ARBA00022618"/>
    </source>
</evidence>
<feature type="binding site" evidence="7">
    <location>
        <begin position="109"/>
        <end position="115"/>
    </location>
    <ligand>
        <name>ATP</name>
        <dbReference type="ChEBI" id="CHEBI:30616"/>
    </ligand>
</feature>
<dbReference type="Pfam" id="PF08245">
    <property type="entry name" value="Mur_ligase_M"/>
    <property type="match status" value="1"/>
</dbReference>
<dbReference type="SUPFAM" id="SSF53623">
    <property type="entry name" value="MurD-like peptide ligases, catalytic domain"/>
    <property type="match status" value="1"/>
</dbReference>
<accession>A0A5S3WTH2</accession>
<dbReference type="GO" id="GO:0009252">
    <property type="term" value="P:peptidoglycan biosynthetic process"/>
    <property type="evidence" value="ECO:0007669"/>
    <property type="project" value="UniProtKB-UniRule"/>
</dbReference>
<dbReference type="Gene3D" id="3.40.1190.10">
    <property type="entry name" value="Mur-like, catalytic domain"/>
    <property type="match status" value="1"/>
</dbReference>